<accession>A0ABW5PBR9</accession>
<dbReference type="InterPro" id="IPR003170">
    <property type="entry name" value="MurB"/>
</dbReference>
<dbReference type="Gene3D" id="3.90.78.10">
    <property type="entry name" value="UDP-N-acetylenolpyruvoylglucosamine reductase, C-terminal domain"/>
    <property type="match status" value="1"/>
</dbReference>
<gene>
    <name evidence="3" type="ORF">ACFSUF_04135</name>
</gene>
<reference evidence="4" key="1">
    <citation type="journal article" date="2019" name="Int. J. Syst. Evol. Microbiol.">
        <title>The Global Catalogue of Microorganisms (GCM) 10K type strain sequencing project: providing services to taxonomists for standard genome sequencing and annotation.</title>
        <authorList>
            <consortium name="The Broad Institute Genomics Platform"/>
            <consortium name="The Broad Institute Genome Sequencing Center for Infectious Disease"/>
            <person name="Wu L."/>
            <person name="Ma J."/>
        </authorList>
    </citation>
    <scope>NUCLEOTIDE SEQUENCE [LARGE SCALE GENOMIC DNA]</scope>
    <source>
        <strain evidence="4">KCTC 3950</strain>
    </source>
</reference>
<comment type="cofactor">
    <cofactor evidence="1">
        <name>FAD</name>
        <dbReference type="ChEBI" id="CHEBI:57692"/>
    </cofactor>
</comment>
<keyword evidence="4" id="KW-1185">Reference proteome</keyword>
<evidence type="ECO:0000259" key="2">
    <source>
        <dbReference type="Pfam" id="PF02873"/>
    </source>
</evidence>
<dbReference type="Proteomes" id="UP001597541">
    <property type="component" value="Unassembled WGS sequence"/>
</dbReference>
<evidence type="ECO:0000313" key="4">
    <source>
        <dbReference type="Proteomes" id="UP001597541"/>
    </source>
</evidence>
<feature type="domain" description="UDP-N-acetylenolpyruvoylglucosamine reductase C-terminal" evidence="2">
    <location>
        <begin position="1"/>
        <end position="58"/>
    </location>
</feature>
<dbReference type="PANTHER" id="PTHR21071">
    <property type="entry name" value="UDP-N-ACETYLENOLPYRUVOYLGLUCOSAMINE REDUCTASE"/>
    <property type="match status" value="1"/>
</dbReference>
<comment type="caution">
    <text evidence="3">The sequence shown here is derived from an EMBL/GenBank/DDBJ whole genome shotgun (WGS) entry which is preliminary data.</text>
</comment>
<protein>
    <recommendedName>
        <fullName evidence="2">UDP-N-acetylenolpyruvoylglucosamine reductase C-terminal domain-containing protein</fullName>
    </recommendedName>
</protein>
<dbReference type="PANTHER" id="PTHR21071:SF4">
    <property type="entry name" value="UDP-N-ACETYLENOLPYRUVOYLGLUCOSAMINE REDUCTASE"/>
    <property type="match status" value="1"/>
</dbReference>
<proteinExistence type="predicted"/>
<evidence type="ECO:0000313" key="3">
    <source>
        <dbReference type="EMBL" id="MFD2611607.1"/>
    </source>
</evidence>
<evidence type="ECO:0000256" key="1">
    <source>
        <dbReference type="ARBA" id="ARBA00001974"/>
    </source>
</evidence>
<dbReference type="InterPro" id="IPR011601">
    <property type="entry name" value="MurB_C"/>
</dbReference>
<organism evidence="3 4">
    <name type="scientific">Paenibacillus gansuensis</name>
    <dbReference type="NCBI Taxonomy" id="306542"/>
    <lineage>
        <taxon>Bacteria</taxon>
        <taxon>Bacillati</taxon>
        <taxon>Bacillota</taxon>
        <taxon>Bacilli</taxon>
        <taxon>Bacillales</taxon>
        <taxon>Paenibacillaceae</taxon>
        <taxon>Paenibacillus</taxon>
    </lineage>
</organism>
<dbReference type="InterPro" id="IPR036635">
    <property type="entry name" value="MurB_C_sf"/>
</dbReference>
<dbReference type="EMBL" id="JBHUME010000005">
    <property type="protein sequence ID" value="MFD2611607.1"/>
    <property type="molecule type" value="Genomic_DNA"/>
</dbReference>
<dbReference type="RefSeq" id="WP_377601714.1">
    <property type="nucleotide sequence ID" value="NZ_JBHUME010000005.1"/>
</dbReference>
<dbReference type="Pfam" id="PF02873">
    <property type="entry name" value="MurB_C"/>
    <property type="match status" value="1"/>
</dbReference>
<name>A0ABW5PBR9_9BACL</name>
<dbReference type="SUPFAM" id="SSF56194">
    <property type="entry name" value="Uridine diphospho-N-Acetylenolpyruvylglucosamine reductase, MurB, C-terminal domain"/>
    <property type="match status" value="1"/>
</dbReference>
<sequence>MGLKGHSVGGAMFSEIHANFIVNTGGATAKDVRALIKLAQERAKQEHGVHLKPEVEFVGFN</sequence>